<keyword evidence="2" id="KW-1185">Reference proteome</keyword>
<comment type="caution">
    <text evidence="1">The sequence shown here is derived from an EMBL/GenBank/DDBJ whole genome shotgun (WGS) entry which is preliminary data.</text>
</comment>
<protein>
    <submittedName>
        <fullName evidence="1">Uncharacterized protein</fullName>
    </submittedName>
</protein>
<sequence>MCALWYLQSIIGLGTYNLPGSLFVQIRNLSLRLFKLNILTGCSGRIGFHSSIEHNLDLPGSTDHDADMNCNTILSVGKAILTF</sequence>
<evidence type="ECO:0000313" key="2">
    <source>
        <dbReference type="Proteomes" id="UP001386955"/>
    </source>
</evidence>
<dbReference type="EMBL" id="JAYMYS010000008">
    <property type="protein sequence ID" value="KAK7386015.1"/>
    <property type="molecule type" value="Genomic_DNA"/>
</dbReference>
<name>A0AAN9RZN7_PSOTE</name>
<dbReference type="AlphaFoldDB" id="A0AAN9RZN7"/>
<gene>
    <name evidence="1" type="ORF">VNO78_32059</name>
</gene>
<evidence type="ECO:0000313" key="1">
    <source>
        <dbReference type="EMBL" id="KAK7386015.1"/>
    </source>
</evidence>
<proteinExistence type="predicted"/>
<accession>A0AAN9RZN7</accession>
<reference evidence="1 2" key="1">
    <citation type="submission" date="2024-01" db="EMBL/GenBank/DDBJ databases">
        <title>The genomes of 5 underutilized Papilionoideae crops provide insights into root nodulation and disease resistanc.</title>
        <authorList>
            <person name="Jiang F."/>
        </authorList>
    </citation>
    <scope>NUCLEOTIDE SEQUENCE [LARGE SCALE GENOMIC DNA]</scope>
    <source>
        <strain evidence="1">DUOXIRENSHENG_FW03</strain>
        <tissue evidence="1">Leaves</tissue>
    </source>
</reference>
<organism evidence="1 2">
    <name type="scientific">Psophocarpus tetragonolobus</name>
    <name type="common">Winged bean</name>
    <name type="synonym">Dolichos tetragonolobus</name>
    <dbReference type="NCBI Taxonomy" id="3891"/>
    <lineage>
        <taxon>Eukaryota</taxon>
        <taxon>Viridiplantae</taxon>
        <taxon>Streptophyta</taxon>
        <taxon>Embryophyta</taxon>
        <taxon>Tracheophyta</taxon>
        <taxon>Spermatophyta</taxon>
        <taxon>Magnoliopsida</taxon>
        <taxon>eudicotyledons</taxon>
        <taxon>Gunneridae</taxon>
        <taxon>Pentapetalae</taxon>
        <taxon>rosids</taxon>
        <taxon>fabids</taxon>
        <taxon>Fabales</taxon>
        <taxon>Fabaceae</taxon>
        <taxon>Papilionoideae</taxon>
        <taxon>50 kb inversion clade</taxon>
        <taxon>NPAAA clade</taxon>
        <taxon>indigoferoid/millettioid clade</taxon>
        <taxon>Phaseoleae</taxon>
        <taxon>Psophocarpus</taxon>
    </lineage>
</organism>
<dbReference type="Proteomes" id="UP001386955">
    <property type="component" value="Unassembled WGS sequence"/>
</dbReference>